<evidence type="ECO:0000259" key="15">
    <source>
        <dbReference type="Pfam" id="PF10385"/>
    </source>
</evidence>
<dbReference type="OrthoDB" id="9803954at2"/>
<dbReference type="Gene3D" id="3.90.1100.10">
    <property type="match status" value="3"/>
</dbReference>
<dbReference type="GO" id="GO:0032549">
    <property type="term" value="F:ribonucleoside binding"/>
    <property type="evidence" value="ECO:0007669"/>
    <property type="project" value="InterPro"/>
</dbReference>
<dbReference type="InterPro" id="IPR007645">
    <property type="entry name" value="RNA_pol_Rpb2_3"/>
</dbReference>
<dbReference type="CDD" id="cd00653">
    <property type="entry name" value="RNA_pol_B_RPB2"/>
    <property type="match status" value="1"/>
</dbReference>
<dbReference type="RefSeq" id="WP_058439531.1">
    <property type="nucleotide sequence ID" value="NZ_KQ758903.1"/>
</dbReference>
<dbReference type="NCBIfam" id="NF001616">
    <property type="entry name" value="PRK00405.1"/>
    <property type="match status" value="1"/>
</dbReference>
<dbReference type="STRING" id="1217799.DEALK_14130"/>
<dbReference type="EC" id="2.7.7.6" evidence="6 8"/>
<keyword evidence="4 6" id="KW-0804">Transcription</keyword>
<sequence length="1253" mass="139564">MVSLLPATGLPSVAAPRKSYSKIPDVVEVPNLIDIQLASFRWFMEDALKDLIEEISPIKDFNGNRMELEFIGYEFREPRLSEEDCRERDQSYSVPLYVKARLIIKATGEIKEPFELFFGDLPLMTRNGTFITSGTERVIVSQLLRSPGVYFTVQEDTATGRPLCHTSLIPSRGAWLEFETSNRDVISVKIDGRRKIPVTSFLRAVGYGSDQELIDLFCDVDTVSEHSYIKASIEKDQLIRDTNSALIDIYGRLRPGDPANVENAGRLVNDMFFSPEHYDLGMVGRYKVNRRLGLKDIVAEENRALTKQDIIAIIKQIIRINNGIDHKDDIDHLGNRRIRTVGELIQNQFRVGLLRLERVAKERMSIVALDQVTPSGLVNIRPVVAAVREFFGGSQLSSFMDQTNPLSELTNKRRLSAMGPGGLSRERAGFDVRDVHFSHYGRICPIETPEGPNIGLIGSLATYARVNRYGFIETPYRKVFKELHNHDSRLVGLAVRETITDESGETILSAGSVVDSKTFKVLAKLPERLIPVEPFVSDEIPYLSADEEDKYVIAQATARLDDRGRFLDERIESRFGEQYLYEPPMKVDYMDVSPKQIFSVAASLIPFLEHDDANRALMGANMQRQAVPLLRPEAPLVATGMEMEAVRYSGHVIFARNSGTVKSVTSEKIVVKTDGKGEDTYKLIKFMRTNQGTCINQRPVVSAGDVVTAGQVLADSSATENGELALGQNVICAFMSWHGYNYEDAIIISDRLVKADRFTSIHISKHEVEARDTKLGLEEITRDIPNVGEESLRELDEEGIIRVGAEVGPDDILVGKITPKGETELSAEEKLLRAIFGEKAREVKDTSLRMPHGEWGKVIAVKVFSRDNGDDLPARVNKWVQVWVAQKRKISVGDKLAGRHGNKGVISIVAPSEDMPFLPDGTPVDVVLNPIGVPSRMNLGQILELHLGWAGHLLGFKVRTPVFDGATDVAIEDDLARAYIAQSAGLIKLDYEAKDAKTVASKTIEWLNSKGWDGSRTFDDSHPGFGRETCLRLWLEEHGVSDARKIHANELDEVVFKLAKEQNISSPIAGKMILRDGKTGDFFDQPITVGNMYILKLIHLVEDKVHARATGPYSLISQQPLGGKAQFGGQRFGEMEVWTLEAYGAAYNLQEMLTIKSDDVTGRAKAYESIVKGEDVSQPGVPESFKVLVKELQSLGLAVEVINEEEKVLPAERLKETPLPEEESELSALASELTSQLLESNEDEEEDTNNQDE</sequence>
<dbReference type="InterPro" id="IPR037034">
    <property type="entry name" value="RNA_pol_Rpb2_2_sf"/>
</dbReference>
<keyword evidence="17" id="KW-1185">Reference proteome</keyword>
<dbReference type="Gene3D" id="2.40.50.100">
    <property type="match status" value="1"/>
</dbReference>
<dbReference type="Proteomes" id="UP000053947">
    <property type="component" value="Unassembled WGS sequence"/>
</dbReference>
<evidence type="ECO:0000256" key="5">
    <source>
        <dbReference type="ARBA" id="ARBA00048552"/>
    </source>
</evidence>
<dbReference type="InterPro" id="IPR007644">
    <property type="entry name" value="RNA_pol_bsu_protrusion"/>
</dbReference>
<dbReference type="Pfam" id="PF04561">
    <property type="entry name" value="RNA_pol_Rpb2_2"/>
    <property type="match status" value="1"/>
</dbReference>
<protein>
    <recommendedName>
        <fullName evidence="6 8">DNA-directed RNA polymerase subunit beta</fullName>
        <shortName evidence="6">RNAP subunit beta</shortName>
        <ecNumber evidence="6 8">2.7.7.6</ecNumber>
    </recommendedName>
    <alternativeName>
        <fullName evidence="6">RNA polymerase subunit beta</fullName>
    </alternativeName>
    <alternativeName>
        <fullName evidence="6">Transcriptase subunit beta</fullName>
    </alternativeName>
</protein>
<accession>A0A0W0GJ23</accession>
<evidence type="ECO:0000256" key="8">
    <source>
        <dbReference type="RuleBase" id="RU363031"/>
    </source>
</evidence>
<dbReference type="Pfam" id="PF04560">
    <property type="entry name" value="RNA_pol_Rpb2_7"/>
    <property type="match status" value="1"/>
</dbReference>
<feature type="domain" description="RNA polymerase beta subunit protrusion" evidence="13">
    <location>
        <begin position="31"/>
        <end position="383"/>
    </location>
</feature>
<organism evidence="16 17">
    <name type="scientific">Dehalogenimonas alkenigignens</name>
    <dbReference type="NCBI Taxonomy" id="1217799"/>
    <lineage>
        <taxon>Bacteria</taxon>
        <taxon>Bacillati</taxon>
        <taxon>Chloroflexota</taxon>
        <taxon>Dehalococcoidia</taxon>
        <taxon>Dehalococcoidales</taxon>
        <taxon>Dehalococcoidaceae</taxon>
        <taxon>Dehalogenimonas</taxon>
    </lineage>
</organism>
<feature type="domain" description="RNA polymerase Rpb2" evidence="12">
    <location>
        <begin position="145"/>
        <end position="339"/>
    </location>
</feature>
<evidence type="ECO:0000259" key="14">
    <source>
        <dbReference type="Pfam" id="PF04565"/>
    </source>
</evidence>
<comment type="subunit">
    <text evidence="6 8">The RNAP catalytic core consists of 2 alpha, 1 beta, 1 beta' and 1 omega subunit. When a sigma factor is associated with the core the holoenzyme is formed, which can initiate transcription.</text>
</comment>
<dbReference type="AlphaFoldDB" id="A0A0W0GJ23"/>
<comment type="caution">
    <text evidence="16">The sequence shown here is derived from an EMBL/GenBank/DDBJ whole genome shotgun (WGS) entry which is preliminary data.</text>
</comment>
<evidence type="ECO:0000256" key="6">
    <source>
        <dbReference type="HAMAP-Rule" id="MF_01321"/>
    </source>
</evidence>
<dbReference type="InterPro" id="IPR007642">
    <property type="entry name" value="RNA_pol_Rpb2_2"/>
</dbReference>
<evidence type="ECO:0000256" key="3">
    <source>
        <dbReference type="ARBA" id="ARBA00022695"/>
    </source>
</evidence>
<keyword evidence="2 6" id="KW-0808">Transferase</keyword>
<evidence type="ECO:0000256" key="7">
    <source>
        <dbReference type="RuleBase" id="RU000434"/>
    </source>
</evidence>
<dbReference type="Pfam" id="PF04563">
    <property type="entry name" value="RNA_pol_Rpb2_1"/>
    <property type="match status" value="1"/>
</dbReference>
<evidence type="ECO:0000313" key="16">
    <source>
        <dbReference type="EMBL" id="KTB48567.1"/>
    </source>
</evidence>
<dbReference type="InterPro" id="IPR007121">
    <property type="entry name" value="RNA_pol_bsu_CS"/>
</dbReference>
<evidence type="ECO:0000259" key="13">
    <source>
        <dbReference type="Pfam" id="PF04563"/>
    </source>
</evidence>
<dbReference type="GO" id="GO:0003677">
    <property type="term" value="F:DNA binding"/>
    <property type="evidence" value="ECO:0007669"/>
    <property type="project" value="UniProtKB-UniRule"/>
</dbReference>
<evidence type="ECO:0000256" key="2">
    <source>
        <dbReference type="ARBA" id="ARBA00022679"/>
    </source>
</evidence>
<comment type="function">
    <text evidence="6 8">DNA-dependent RNA polymerase catalyzes the transcription of DNA into RNA using the four ribonucleoside triphosphates as substrates.</text>
</comment>
<dbReference type="Pfam" id="PF00562">
    <property type="entry name" value="RNA_pol_Rpb2_6"/>
    <property type="match status" value="2"/>
</dbReference>
<dbReference type="PROSITE" id="PS01166">
    <property type="entry name" value="RNA_POL_BETA"/>
    <property type="match status" value="1"/>
</dbReference>
<feature type="compositionally biased region" description="Acidic residues" evidence="9">
    <location>
        <begin position="1240"/>
        <end position="1253"/>
    </location>
</feature>
<dbReference type="InterPro" id="IPR037033">
    <property type="entry name" value="DNA-dir_RNAP_su2_hyb_sf"/>
</dbReference>
<evidence type="ECO:0000256" key="4">
    <source>
        <dbReference type="ARBA" id="ARBA00023163"/>
    </source>
</evidence>
<feature type="compositionally biased region" description="Low complexity" evidence="9">
    <location>
        <begin position="1226"/>
        <end position="1239"/>
    </location>
</feature>
<dbReference type="SUPFAM" id="SSF64484">
    <property type="entry name" value="beta and beta-prime subunits of DNA dependent RNA-polymerase"/>
    <property type="match status" value="1"/>
</dbReference>
<evidence type="ECO:0000256" key="1">
    <source>
        <dbReference type="ARBA" id="ARBA00022478"/>
    </source>
</evidence>
<dbReference type="InterPro" id="IPR007641">
    <property type="entry name" value="RNA_pol_Rpb2_7"/>
</dbReference>
<dbReference type="HAMAP" id="MF_01321">
    <property type="entry name" value="RNApol_bact_RpoB"/>
    <property type="match status" value="1"/>
</dbReference>
<dbReference type="Gene3D" id="3.90.1800.10">
    <property type="entry name" value="RNA polymerase alpha subunit dimerisation domain"/>
    <property type="match status" value="1"/>
</dbReference>
<dbReference type="InterPro" id="IPR007120">
    <property type="entry name" value="DNA-dir_RNAP_su2_dom"/>
</dbReference>
<dbReference type="InterPro" id="IPR010243">
    <property type="entry name" value="RNA_pol_bsu_bac"/>
</dbReference>
<proteinExistence type="inferred from homology"/>
<gene>
    <name evidence="6" type="primary">rpoB</name>
    <name evidence="16" type="ORF">DEALK_14130</name>
</gene>
<feature type="domain" description="DNA-directed RNA polymerase subunit 2 hybrid-binding" evidence="10">
    <location>
        <begin position="1050"/>
        <end position="1126"/>
    </location>
</feature>
<keyword evidence="1 6" id="KW-0240">DNA-directed RNA polymerase</keyword>
<dbReference type="EMBL" id="LFDV01000002">
    <property type="protein sequence ID" value="KTB48567.1"/>
    <property type="molecule type" value="Genomic_DNA"/>
</dbReference>
<dbReference type="GO" id="GO:0003899">
    <property type="term" value="F:DNA-directed RNA polymerase activity"/>
    <property type="evidence" value="ECO:0007669"/>
    <property type="project" value="UniProtKB-UniRule"/>
</dbReference>
<evidence type="ECO:0000259" key="11">
    <source>
        <dbReference type="Pfam" id="PF04560"/>
    </source>
</evidence>
<dbReference type="Gene3D" id="2.40.270.10">
    <property type="entry name" value="DNA-directed RNA polymerase, subunit 2, domain 6"/>
    <property type="match status" value="2"/>
</dbReference>
<feature type="domain" description="RNA polymerase Rpb2" evidence="11">
    <location>
        <begin position="1128"/>
        <end position="1203"/>
    </location>
</feature>
<dbReference type="InterPro" id="IPR019462">
    <property type="entry name" value="DNA-dir_RNA_pol_bsu_external_1"/>
</dbReference>
<evidence type="ECO:0000259" key="12">
    <source>
        <dbReference type="Pfam" id="PF04561"/>
    </source>
</evidence>
<feature type="domain" description="DNA-directed RNA polymerase subunit 2 hybrid-binding" evidence="10">
    <location>
        <begin position="655"/>
        <end position="982"/>
    </location>
</feature>
<dbReference type="PATRIC" id="fig|1217799.6.peg.1461"/>
<dbReference type="Gene3D" id="3.90.1110.10">
    <property type="entry name" value="RNA polymerase Rpb2, domain 2"/>
    <property type="match status" value="1"/>
</dbReference>
<reference evidence="16 17" key="1">
    <citation type="submission" date="2015-06" db="EMBL/GenBank/DDBJ databases">
        <title>Genome sequence of the organohalide-respiring Dehalogenimonas alkenigignens type strain (IP3-3T).</title>
        <authorList>
            <person name="Key T.A."/>
            <person name="Richmond D.P."/>
            <person name="Bowman K.S."/>
            <person name="Cho Y.-J."/>
            <person name="Chun J."/>
            <person name="da Costa M.S."/>
            <person name="Rainey F.A."/>
            <person name="Moe W.M."/>
        </authorList>
    </citation>
    <scope>NUCLEOTIDE SEQUENCE [LARGE SCALE GENOMIC DNA]</scope>
    <source>
        <strain evidence="16 17">IP3-3</strain>
    </source>
</reference>
<dbReference type="GO" id="GO:0000428">
    <property type="term" value="C:DNA-directed RNA polymerase complex"/>
    <property type="evidence" value="ECO:0007669"/>
    <property type="project" value="UniProtKB-KW"/>
</dbReference>
<evidence type="ECO:0000256" key="9">
    <source>
        <dbReference type="SAM" id="MobiDB-lite"/>
    </source>
</evidence>
<comment type="similarity">
    <text evidence="6 7">Belongs to the RNA polymerase beta chain family.</text>
</comment>
<keyword evidence="3 6" id="KW-0548">Nucleotidyltransferase</keyword>
<evidence type="ECO:0000313" key="17">
    <source>
        <dbReference type="Proteomes" id="UP000053947"/>
    </source>
</evidence>
<dbReference type="PANTHER" id="PTHR20856">
    <property type="entry name" value="DNA-DIRECTED RNA POLYMERASE I SUBUNIT 2"/>
    <property type="match status" value="1"/>
</dbReference>
<feature type="domain" description="DNA-directed RNA polymerase beta subunit external 1" evidence="15">
    <location>
        <begin position="536"/>
        <end position="593"/>
    </location>
</feature>
<comment type="catalytic activity">
    <reaction evidence="5 6 8">
        <text>RNA(n) + a ribonucleoside 5'-triphosphate = RNA(n+1) + diphosphate</text>
        <dbReference type="Rhea" id="RHEA:21248"/>
        <dbReference type="Rhea" id="RHEA-COMP:14527"/>
        <dbReference type="Rhea" id="RHEA-COMP:17342"/>
        <dbReference type="ChEBI" id="CHEBI:33019"/>
        <dbReference type="ChEBI" id="CHEBI:61557"/>
        <dbReference type="ChEBI" id="CHEBI:140395"/>
        <dbReference type="EC" id="2.7.7.6"/>
    </reaction>
</comment>
<evidence type="ECO:0000259" key="10">
    <source>
        <dbReference type="Pfam" id="PF00562"/>
    </source>
</evidence>
<dbReference type="InterPro" id="IPR015712">
    <property type="entry name" value="DNA-dir_RNA_pol_su2"/>
</dbReference>
<name>A0A0W0GJ23_9CHLR</name>
<feature type="region of interest" description="Disordered" evidence="9">
    <location>
        <begin position="1212"/>
        <end position="1253"/>
    </location>
</feature>
<dbReference type="Pfam" id="PF04565">
    <property type="entry name" value="RNA_pol_Rpb2_3"/>
    <property type="match status" value="1"/>
</dbReference>
<dbReference type="Pfam" id="PF10385">
    <property type="entry name" value="RNA_pol_Rpb2_45"/>
    <property type="match status" value="1"/>
</dbReference>
<feature type="domain" description="RNA polymerase Rpb2" evidence="14">
    <location>
        <begin position="399"/>
        <end position="466"/>
    </location>
</feature>
<dbReference type="GO" id="GO:0006351">
    <property type="term" value="P:DNA-templated transcription"/>
    <property type="evidence" value="ECO:0007669"/>
    <property type="project" value="UniProtKB-UniRule"/>
</dbReference>